<protein>
    <submittedName>
        <fullName evidence="7">Endonuclease I</fullName>
    </submittedName>
</protein>
<evidence type="ECO:0000313" key="7">
    <source>
        <dbReference type="EMBL" id="TLM77007.1"/>
    </source>
</evidence>
<accession>A0ABY2UHJ8</accession>
<dbReference type="Gene3D" id="2.60.120.260">
    <property type="entry name" value="Galactose-binding domain-like"/>
    <property type="match status" value="1"/>
</dbReference>
<feature type="signal peptide" evidence="5">
    <location>
        <begin position="1"/>
        <end position="20"/>
    </location>
</feature>
<keyword evidence="5" id="KW-0732">Signal</keyword>
<dbReference type="GO" id="GO:0004519">
    <property type="term" value="F:endonuclease activity"/>
    <property type="evidence" value="ECO:0007669"/>
    <property type="project" value="UniProtKB-KW"/>
</dbReference>
<dbReference type="Pfam" id="PF04231">
    <property type="entry name" value="Endonuclease_1"/>
    <property type="match status" value="1"/>
</dbReference>
<feature type="chain" id="PRO_5045857099" evidence="5">
    <location>
        <begin position="21"/>
        <end position="444"/>
    </location>
</feature>
<dbReference type="EMBL" id="VANI01000011">
    <property type="protein sequence ID" value="TLM77007.1"/>
    <property type="molecule type" value="Genomic_DNA"/>
</dbReference>
<evidence type="ECO:0000256" key="4">
    <source>
        <dbReference type="SAM" id="MobiDB-lite"/>
    </source>
</evidence>
<gene>
    <name evidence="7" type="ORF">FDY93_11655</name>
</gene>
<name>A0ABY2UHJ8_9GAMM</name>
<keyword evidence="2" id="KW-0540">Nuclease</keyword>
<dbReference type="SUPFAM" id="SSF49785">
    <property type="entry name" value="Galactose-binding domain-like"/>
    <property type="match status" value="1"/>
</dbReference>
<feature type="domain" description="CBM-cenC" evidence="6">
    <location>
        <begin position="22"/>
        <end position="135"/>
    </location>
</feature>
<dbReference type="SUPFAM" id="SSF54060">
    <property type="entry name" value="His-Me finger endonucleases"/>
    <property type="match status" value="1"/>
</dbReference>
<comment type="caution">
    <text evidence="7">The sequence shown here is derived from an EMBL/GenBank/DDBJ whole genome shotgun (WGS) entry which is preliminary data.</text>
</comment>
<keyword evidence="8" id="KW-1185">Reference proteome</keyword>
<comment type="similarity">
    <text evidence="1">Belongs to the EndA/NucM nuclease family.</text>
</comment>
<dbReference type="InterPro" id="IPR008979">
    <property type="entry name" value="Galactose-bd-like_sf"/>
</dbReference>
<dbReference type="InterPro" id="IPR007346">
    <property type="entry name" value="Endonuclease-I"/>
</dbReference>
<evidence type="ECO:0000256" key="1">
    <source>
        <dbReference type="ARBA" id="ARBA00006429"/>
    </source>
</evidence>
<evidence type="ECO:0000259" key="6">
    <source>
        <dbReference type="Pfam" id="PF02018"/>
    </source>
</evidence>
<keyword evidence="7" id="KW-0255">Endonuclease</keyword>
<reference evidence="7 8" key="1">
    <citation type="submission" date="2019-05" db="EMBL/GenBank/DDBJ databases">
        <title>Microbulbifer harenosus sp. nov., an alginate-degrading bacterium isolated from coastal sand.</title>
        <authorList>
            <person name="Huang H."/>
            <person name="Mo K."/>
            <person name="Bao S."/>
        </authorList>
    </citation>
    <scope>NUCLEOTIDE SEQUENCE [LARGE SCALE GENOMIC DNA]</scope>
    <source>
        <strain evidence="7 8">HB161719</strain>
    </source>
</reference>
<dbReference type="PANTHER" id="PTHR33607:SF2">
    <property type="entry name" value="ENDONUCLEASE-1"/>
    <property type="match status" value="1"/>
</dbReference>
<dbReference type="PANTHER" id="PTHR33607">
    <property type="entry name" value="ENDONUCLEASE-1"/>
    <property type="match status" value="1"/>
</dbReference>
<feature type="region of interest" description="Disordered" evidence="4">
    <location>
        <begin position="163"/>
        <end position="187"/>
    </location>
</feature>
<proteinExistence type="inferred from homology"/>
<dbReference type="InterPro" id="IPR044925">
    <property type="entry name" value="His-Me_finger_sf"/>
</dbReference>
<dbReference type="InterPro" id="IPR003305">
    <property type="entry name" value="CenC_carb-bd"/>
</dbReference>
<evidence type="ECO:0000256" key="3">
    <source>
        <dbReference type="ARBA" id="ARBA00022801"/>
    </source>
</evidence>
<organism evidence="7 8">
    <name type="scientific">Microbulbifer harenosus</name>
    <dbReference type="NCBI Taxonomy" id="2576840"/>
    <lineage>
        <taxon>Bacteria</taxon>
        <taxon>Pseudomonadati</taxon>
        <taxon>Pseudomonadota</taxon>
        <taxon>Gammaproteobacteria</taxon>
        <taxon>Cellvibrionales</taxon>
        <taxon>Microbulbiferaceae</taxon>
        <taxon>Microbulbifer</taxon>
    </lineage>
</organism>
<evidence type="ECO:0000256" key="5">
    <source>
        <dbReference type="SAM" id="SignalP"/>
    </source>
</evidence>
<dbReference type="RefSeq" id="WP_138235915.1">
    <property type="nucleotide sequence ID" value="NZ_CP185860.1"/>
</dbReference>
<dbReference type="Proteomes" id="UP000306791">
    <property type="component" value="Unassembled WGS sequence"/>
</dbReference>
<evidence type="ECO:0000313" key="8">
    <source>
        <dbReference type="Proteomes" id="UP000306791"/>
    </source>
</evidence>
<evidence type="ECO:0000256" key="2">
    <source>
        <dbReference type="ARBA" id="ARBA00022722"/>
    </source>
</evidence>
<keyword evidence="3" id="KW-0378">Hydrolase</keyword>
<sequence length="444" mass="48054">MKNYLGAFVVLAAFSQWANADVTNGDFEYWTSGSPDGWTTIDAGIDVSQTTSAVYSGASAASVRVTTGTQASTDLRQTVAVSAGQTYHFSVWVRHTEGHVAARLYVDNYLDYSNHTLTGQWQQLSYSYTASSSGTIEVGLRFYDQSGFDGSEVVYVDAFGPAGSSGGGSSSSSSSSSSGGSGSGGSSGGGSYYQSASGLSGYTLKTALHNIIQGHTARAYGELWDFYAANDLDYYYENDGSILDIYAERPSGSDSYNYTPINDQCGNYSGEGDCYNREHSFPRAWFGGAIAPMNTDVHHIFATDGYVNAMRSSYPFGEVASISVISSNGSKLGSGQSSQGYTGTVFEPIDEFKGDLARAYFYMATRYQDVIAGWENNSSYGDAMLDGSSNRVFESWAVQLLIDWHNSDPVSAWEIDRNNAAYYFQGNRNPFIDHPEYVESIWGQ</sequence>
<dbReference type="Pfam" id="PF02018">
    <property type="entry name" value="CBM_4_9"/>
    <property type="match status" value="1"/>
</dbReference>